<feature type="region of interest" description="Disordered" evidence="1">
    <location>
        <begin position="219"/>
        <end position="309"/>
    </location>
</feature>
<name>A0A5C3N564_9AGAM</name>
<gene>
    <name evidence="2" type="ORF">OE88DRAFT_1734541</name>
</gene>
<proteinExistence type="predicted"/>
<feature type="compositionally biased region" description="Polar residues" evidence="1">
    <location>
        <begin position="260"/>
        <end position="275"/>
    </location>
</feature>
<evidence type="ECO:0000256" key="1">
    <source>
        <dbReference type="SAM" id="MobiDB-lite"/>
    </source>
</evidence>
<sequence length="309" mass="33882">MATARPLSPLSEHKFALRVISIRTCEDILNSEECTKLVRSWRSSPFIRRGGPVSRPLDAFALFRLFFPHREDQWNILPEEVKKPWIDSASTLQAVHKNILQDYAPSDTSLQSGSQERRIMLRTGSRPVTLTSVKPYGIGRASLRPYRRIRQRAPTSHPGDMHETLSCELLTKTMDTRCETGVMILPSASPDQACQRLDPSNTVDDRDVVVASPCTGAAATEDNEEVTASQSESQVLLDPSPMDSHEPTSGAPLTAVIKRSSGQHSTASSPDTGNEVSERQKLDDAAVGLGMLRAARDNRSHPSGTLPSS</sequence>
<evidence type="ECO:0000313" key="3">
    <source>
        <dbReference type="Proteomes" id="UP000305948"/>
    </source>
</evidence>
<reference evidence="2 3" key="1">
    <citation type="journal article" date="2019" name="Nat. Ecol. Evol.">
        <title>Megaphylogeny resolves global patterns of mushroom evolution.</title>
        <authorList>
            <person name="Varga T."/>
            <person name="Krizsan K."/>
            <person name="Foldi C."/>
            <person name="Dima B."/>
            <person name="Sanchez-Garcia M."/>
            <person name="Sanchez-Ramirez S."/>
            <person name="Szollosi G.J."/>
            <person name="Szarkandi J.G."/>
            <person name="Papp V."/>
            <person name="Albert L."/>
            <person name="Andreopoulos W."/>
            <person name="Angelini C."/>
            <person name="Antonin V."/>
            <person name="Barry K.W."/>
            <person name="Bougher N.L."/>
            <person name="Buchanan P."/>
            <person name="Buyck B."/>
            <person name="Bense V."/>
            <person name="Catcheside P."/>
            <person name="Chovatia M."/>
            <person name="Cooper J."/>
            <person name="Damon W."/>
            <person name="Desjardin D."/>
            <person name="Finy P."/>
            <person name="Geml J."/>
            <person name="Haridas S."/>
            <person name="Hughes K."/>
            <person name="Justo A."/>
            <person name="Karasinski D."/>
            <person name="Kautmanova I."/>
            <person name="Kiss B."/>
            <person name="Kocsube S."/>
            <person name="Kotiranta H."/>
            <person name="LaButti K.M."/>
            <person name="Lechner B.E."/>
            <person name="Liimatainen K."/>
            <person name="Lipzen A."/>
            <person name="Lukacs Z."/>
            <person name="Mihaltcheva S."/>
            <person name="Morgado L.N."/>
            <person name="Niskanen T."/>
            <person name="Noordeloos M.E."/>
            <person name="Ohm R.A."/>
            <person name="Ortiz-Santana B."/>
            <person name="Ovrebo C."/>
            <person name="Racz N."/>
            <person name="Riley R."/>
            <person name="Savchenko A."/>
            <person name="Shiryaev A."/>
            <person name="Soop K."/>
            <person name="Spirin V."/>
            <person name="Szebenyi C."/>
            <person name="Tomsovsky M."/>
            <person name="Tulloss R.E."/>
            <person name="Uehling J."/>
            <person name="Grigoriev I.V."/>
            <person name="Vagvolgyi C."/>
            <person name="Papp T."/>
            <person name="Martin F.M."/>
            <person name="Miettinen O."/>
            <person name="Hibbett D.S."/>
            <person name="Nagy L.G."/>
        </authorList>
    </citation>
    <scope>NUCLEOTIDE SEQUENCE [LARGE SCALE GENOMIC DNA]</scope>
    <source>
        <strain evidence="2 3">OMC1185</strain>
    </source>
</reference>
<evidence type="ECO:0000313" key="2">
    <source>
        <dbReference type="EMBL" id="TFK52570.1"/>
    </source>
</evidence>
<organism evidence="2 3">
    <name type="scientific">Heliocybe sulcata</name>
    <dbReference type="NCBI Taxonomy" id="5364"/>
    <lineage>
        <taxon>Eukaryota</taxon>
        <taxon>Fungi</taxon>
        <taxon>Dikarya</taxon>
        <taxon>Basidiomycota</taxon>
        <taxon>Agaricomycotina</taxon>
        <taxon>Agaricomycetes</taxon>
        <taxon>Gloeophyllales</taxon>
        <taxon>Gloeophyllaceae</taxon>
        <taxon>Heliocybe</taxon>
    </lineage>
</organism>
<accession>A0A5C3N564</accession>
<dbReference type="SUPFAM" id="SSF47095">
    <property type="entry name" value="HMG-box"/>
    <property type="match status" value="1"/>
</dbReference>
<protein>
    <submittedName>
        <fullName evidence="2">Uncharacterized protein</fullName>
    </submittedName>
</protein>
<keyword evidence="3" id="KW-1185">Reference proteome</keyword>
<dbReference type="AlphaFoldDB" id="A0A5C3N564"/>
<dbReference type="InterPro" id="IPR036910">
    <property type="entry name" value="HMG_box_dom_sf"/>
</dbReference>
<dbReference type="EMBL" id="ML213509">
    <property type="protein sequence ID" value="TFK52570.1"/>
    <property type="molecule type" value="Genomic_DNA"/>
</dbReference>
<dbReference type="Proteomes" id="UP000305948">
    <property type="component" value="Unassembled WGS sequence"/>
</dbReference>